<name>A0A518CVW0_9BACT</name>
<evidence type="ECO:0000256" key="1">
    <source>
        <dbReference type="SAM" id="MobiDB-lite"/>
    </source>
</evidence>
<dbReference type="AlphaFoldDB" id="A0A518CVW0"/>
<evidence type="ECO:0000313" key="4">
    <source>
        <dbReference type="Proteomes" id="UP000319342"/>
    </source>
</evidence>
<protein>
    <recommendedName>
        <fullName evidence="5">Lipoprotein</fullName>
    </recommendedName>
</protein>
<dbReference type="RefSeq" id="WP_145182879.1">
    <property type="nucleotide sequence ID" value="NZ_CP036290.1"/>
</dbReference>
<evidence type="ECO:0008006" key="5">
    <source>
        <dbReference type="Google" id="ProtNLM"/>
    </source>
</evidence>
<accession>A0A518CVW0</accession>
<keyword evidence="4" id="KW-1185">Reference proteome</keyword>
<evidence type="ECO:0000313" key="3">
    <source>
        <dbReference type="EMBL" id="QDU83350.1"/>
    </source>
</evidence>
<reference evidence="3 4" key="1">
    <citation type="submission" date="2019-02" db="EMBL/GenBank/DDBJ databases">
        <title>Deep-cultivation of Planctomycetes and their phenomic and genomic characterization uncovers novel biology.</title>
        <authorList>
            <person name="Wiegand S."/>
            <person name="Jogler M."/>
            <person name="Boedeker C."/>
            <person name="Pinto D."/>
            <person name="Vollmers J."/>
            <person name="Rivas-Marin E."/>
            <person name="Kohn T."/>
            <person name="Peeters S.H."/>
            <person name="Heuer A."/>
            <person name="Rast P."/>
            <person name="Oberbeckmann S."/>
            <person name="Bunk B."/>
            <person name="Jeske O."/>
            <person name="Meyerdierks A."/>
            <person name="Storesund J.E."/>
            <person name="Kallscheuer N."/>
            <person name="Luecker S."/>
            <person name="Lage O.M."/>
            <person name="Pohl T."/>
            <person name="Merkel B.J."/>
            <person name="Hornburger P."/>
            <person name="Mueller R.-W."/>
            <person name="Bruemmer F."/>
            <person name="Labrenz M."/>
            <person name="Spormann A.M."/>
            <person name="Op den Camp H."/>
            <person name="Overmann J."/>
            <person name="Amann R."/>
            <person name="Jetten M.S.M."/>
            <person name="Mascher T."/>
            <person name="Medema M.H."/>
            <person name="Devos D.P."/>
            <person name="Kaster A.-K."/>
            <person name="Ovreas L."/>
            <person name="Rohde M."/>
            <person name="Galperin M.Y."/>
            <person name="Jogler C."/>
        </authorList>
    </citation>
    <scope>NUCLEOTIDE SEQUENCE [LARGE SCALE GENOMIC DNA]</scope>
    <source>
        <strain evidence="3 4">Pla163</strain>
    </source>
</reference>
<feature type="signal peptide" evidence="2">
    <location>
        <begin position="1"/>
        <end position="25"/>
    </location>
</feature>
<feature type="region of interest" description="Disordered" evidence="1">
    <location>
        <begin position="28"/>
        <end position="65"/>
    </location>
</feature>
<feature type="compositionally biased region" description="Low complexity" evidence="1">
    <location>
        <begin position="30"/>
        <end position="55"/>
    </location>
</feature>
<dbReference type="Proteomes" id="UP000319342">
    <property type="component" value="Chromosome"/>
</dbReference>
<feature type="chain" id="PRO_5021987418" description="Lipoprotein" evidence="2">
    <location>
        <begin position="26"/>
        <end position="191"/>
    </location>
</feature>
<dbReference type="EMBL" id="CP036290">
    <property type="protein sequence ID" value="QDU83350.1"/>
    <property type="molecule type" value="Genomic_DNA"/>
</dbReference>
<sequence precursor="true">METISNRTARLATALVVAAALVACAPSTPDASDGGAEATGGDAASAESASPGDAETSGMPASLWSNEPLAGAVDVVDLRESAQDGDQVVLRGTLQDFGRSATFRLVEDSLLDCSEKHDDMCPTPWDYCCEDLTRLRSLTVNVEFLDGEFPAAWTLDGEHGLDHLSEVTVAGVVRFDEQGNIRLEAERMALQ</sequence>
<proteinExistence type="predicted"/>
<evidence type="ECO:0000256" key="2">
    <source>
        <dbReference type="SAM" id="SignalP"/>
    </source>
</evidence>
<dbReference type="OrthoDB" id="278607at2"/>
<gene>
    <name evidence="3" type="ORF">Pla163_04490</name>
</gene>
<keyword evidence="2" id="KW-0732">Signal</keyword>
<organism evidence="3 4">
    <name type="scientific">Rohdeia mirabilis</name>
    <dbReference type="NCBI Taxonomy" id="2528008"/>
    <lineage>
        <taxon>Bacteria</taxon>
        <taxon>Pseudomonadati</taxon>
        <taxon>Planctomycetota</taxon>
        <taxon>Planctomycetia</taxon>
        <taxon>Planctomycetia incertae sedis</taxon>
        <taxon>Rohdeia</taxon>
    </lineage>
</organism>
<dbReference type="PROSITE" id="PS51257">
    <property type="entry name" value="PROKAR_LIPOPROTEIN"/>
    <property type="match status" value="1"/>
</dbReference>